<proteinExistence type="predicted"/>
<dbReference type="InParanoid" id="G5A3U5"/>
<sequence>MPGPVEELVKRQLRLEQGTWEAEQLAVGCSEPPALQFWSVGKLLRVLQASRSPENSLESLAQCGIERHLVGSVDPRRATSQPTAENSQAAPTADAVTYTSSSVWLTGFLHFGEDVESCDTLHLCDNNAKLPSFLLDPSPQLVDQLVLVKRWVLVDKAFGRVRTAGSMFLEVHDEKLVPLMPVAGEFSDWTRERVKGVLERSFQQSKDPPIKGKKRKRVHCVFGRVTSVTSAELQ</sequence>
<dbReference type="GeneID" id="20644175"/>
<dbReference type="Proteomes" id="UP000002640">
    <property type="component" value="Unassembled WGS sequence"/>
</dbReference>
<gene>
    <name evidence="1" type="ORF">PHYSODRAFT_318192</name>
</gene>
<dbReference type="KEGG" id="psoj:PHYSODRAFT_318192"/>
<organism evidence="1 2">
    <name type="scientific">Phytophthora sojae (strain P6497)</name>
    <name type="common">Soybean stem and root rot agent</name>
    <name type="synonym">Phytophthora megasperma f. sp. glycines</name>
    <dbReference type="NCBI Taxonomy" id="1094619"/>
    <lineage>
        <taxon>Eukaryota</taxon>
        <taxon>Sar</taxon>
        <taxon>Stramenopiles</taxon>
        <taxon>Oomycota</taxon>
        <taxon>Peronosporomycetes</taxon>
        <taxon>Peronosporales</taxon>
        <taxon>Peronosporaceae</taxon>
        <taxon>Phytophthora</taxon>
    </lineage>
</organism>
<reference evidence="1 2" key="1">
    <citation type="journal article" date="2006" name="Science">
        <title>Phytophthora genome sequences uncover evolutionary origins and mechanisms of pathogenesis.</title>
        <authorList>
            <person name="Tyler B.M."/>
            <person name="Tripathy S."/>
            <person name="Zhang X."/>
            <person name="Dehal P."/>
            <person name="Jiang R.H."/>
            <person name="Aerts A."/>
            <person name="Arredondo F.D."/>
            <person name="Baxter L."/>
            <person name="Bensasson D."/>
            <person name="Beynon J.L."/>
            <person name="Chapman J."/>
            <person name="Damasceno C.M."/>
            <person name="Dorrance A.E."/>
            <person name="Dou D."/>
            <person name="Dickerman A.W."/>
            <person name="Dubchak I.L."/>
            <person name="Garbelotto M."/>
            <person name="Gijzen M."/>
            <person name="Gordon S.G."/>
            <person name="Govers F."/>
            <person name="Grunwald N.J."/>
            <person name="Huang W."/>
            <person name="Ivors K.L."/>
            <person name="Jones R.W."/>
            <person name="Kamoun S."/>
            <person name="Krampis K."/>
            <person name="Lamour K.H."/>
            <person name="Lee M.K."/>
            <person name="McDonald W.H."/>
            <person name="Medina M."/>
            <person name="Meijer H.J."/>
            <person name="Nordberg E.K."/>
            <person name="Maclean D.J."/>
            <person name="Ospina-Giraldo M.D."/>
            <person name="Morris P.F."/>
            <person name="Phuntumart V."/>
            <person name="Putnam N.H."/>
            <person name="Rash S."/>
            <person name="Rose J.K."/>
            <person name="Sakihama Y."/>
            <person name="Salamov A.A."/>
            <person name="Savidor A."/>
            <person name="Scheuring C.F."/>
            <person name="Smith B.M."/>
            <person name="Sobral B.W."/>
            <person name="Terry A."/>
            <person name="Torto-Alalibo T.A."/>
            <person name="Win J."/>
            <person name="Xu Z."/>
            <person name="Zhang H."/>
            <person name="Grigoriev I.V."/>
            <person name="Rokhsar D.S."/>
            <person name="Boore J.L."/>
        </authorList>
    </citation>
    <scope>NUCLEOTIDE SEQUENCE [LARGE SCALE GENOMIC DNA]</scope>
    <source>
        <strain evidence="1 2">P6497</strain>
    </source>
</reference>
<accession>G5A3U5</accession>
<evidence type="ECO:0000313" key="2">
    <source>
        <dbReference type="Proteomes" id="UP000002640"/>
    </source>
</evidence>
<dbReference type="OMA" id="VLETHYQ"/>
<dbReference type="AlphaFoldDB" id="G5A3U5"/>
<dbReference type="RefSeq" id="XP_009534306.1">
    <property type="nucleotide sequence ID" value="XM_009536011.1"/>
</dbReference>
<dbReference type="EMBL" id="JH159159">
    <property type="protein sequence ID" value="EGZ09445.1"/>
    <property type="molecule type" value="Genomic_DNA"/>
</dbReference>
<name>G5A3U5_PHYSP</name>
<keyword evidence="2" id="KW-1185">Reference proteome</keyword>
<protein>
    <submittedName>
        <fullName evidence="1">Uncharacterized protein</fullName>
    </submittedName>
</protein>
<evidence type="ECO:0000313" key="1">
    <source>
        <dbReference type="EMBL" id="EGZ09445.1"/>
    </source>
</evidence>